<evidence type="ECO:0000256" key="1">
    <source>
        <dbReference type="ARBA" id="ARBA00023002"/>
    </source>
</evidence>
<dbReference type="InterPro" id="IPR008927">
    <property type="entry name" value="6-PGluconate_DH-like_C_sf"/>
</dbReference>
<feature type="domain" description="Prephenate/arogenate dehydrogenase" evidence="2">
    <location>
        <begin position="6"/>
        <end position="281"/>
    </location>
</feature>
<dbReference type="PANTHER" id="PTHR21363">
    <property type="entry name" value="PREPHENATE DEHYDROGENASE"/>
    <property type="match status" value="1"/>
</dbReference>
<dbReference type="Gene3D" id="3.40.50.720">
    <property type="entry name" value="NAD(P)-binding Rossmann-like Domain"/>
    <property type="match status" value="1"/>
</dbReference>
<keyword evidence="4" id="KW-1185">Reference proteome</keyword>
<accession>A0A1Q2HNF9</accession>
<dbReference type="Pfam" id="PF20463">
    <property type="entry name" value="PDH_C"/>
    <property type="match status" value="1"/>
</dbReference>
<dbReference type="GO" id="GO:0070403">
    <property type="term" value="F:NAD+ binding"/>
    <property type="evidence" value="ECO:0007669"/>
    <property type="project" value="InterPro"/>
</dbReference>
<gene>
    <name evidence="3" type="primary">tyrC</name>
    <name evidence="3" type="ORF">L21SP3_00543</name>
</gene>
<dbReference type="EC" id="1.3.1.43" evidence="3"/>
<dbReference type="RefSeq" id="WP_077539229.1">
    <property type="nucleotide sequence ID" value="NZ_CP019633.1"/>
</dbReference>
<dbReference type="Gene3D" id="1.10.3660.10">
    <property type="entry name" value="6-phosphogluconate dehydrogenase C-terminal like domain"/>
    <property type="match status" value="1"/>
</dbReference>
<dbReference type="KEGG" id="pbu:L21SP3_00543"/>
<dbReference type="OrthoDB" id="9802008at2"/>
<dbReference type="SUPFAM" id="SSF51735">
    <property type="entry name" value="NAD(P)-binding Rossmann-fold domains"/>
    <property type="match status" value="1"/>
</dbReference>
<keyword evidence="1 3" id="KW-0560">Oxidoreductase</keyword>
<reference evidence="4" key="1">
    <citation type="submission" date="2017-02" db="EMBL/GenBank/DDBJ databases">
        <title>Comparative genomics and description of representatives of a novel lineage of planctomycetes thriving in anoxic sediments.</title>
        <authorList>
            <person name="Spring S."/>
            <person name="Bunk B."/>
            <person name="Sproer C."/>
            <person name="Klenk H.-P."/>
        </authorList>
    </citation>
    <scope>NUCLEOTIDE SEQUENCE [LARGE SCALE GENOMIC DNA]</scope>
    <source>
        <strain evidence="4">L21-RPul-D3</strain>
    </source>
</reference>
<dbReference type="PANTHER" id="PTHR21363:SF0">
    <property type="entry name" value="PREPHENATE DEHYDROGENASE [NADP(+)]"/>
    <property type="match status" value="1"/>
</dbReference>
<evidence type="ECO:0000259" key="2">
    <source>
        <dbReference type="PROSITE" id="PS51176"/>
    </source>
</evidence>
<dbReference type="InterPro" id="IPR046826">
    <property type="entry name" value="PDH_N"/>
</dbReference>
<dbReference type="Proteomes" id="UP000188273">
    <property type="component" value="Chromosome"/>
</dbReference>
<dbReference type="InterPro" id="IPR050812">
    <property type="entry name" value="Preph/Arog_dehydrog"/>
</dbReference>
<dbReference type="GO" id="GO:0047794">
    <property type="term" value="F:cyclohexadienyl dehydrogenase activity"/>
    <property type="evidence" value="ECO:0007669"/>
    <property type="project" value="UniProtKB-EC"/>
</dbReference>
<dbReference type="AlphaFoldDB" id="A0A1Q2HNF9"/>
<dbReference type="EMBL" id="CP019633">
    <property type="protein sequence ID" value="AQQ08753.1"/>
    <property type="molecule type" value="Genomic_DNA"/>
</dbReference>
<dbReference type="GO" id="GO:0006571">
    <property type="term" value="P:tyrosine biosynthetic process"/>
    <property type="evidence" value="ECO:0007669"/>
    <property type="project" value="InterPro"/>
</dbReference>
<dbReference type="SUPFAM" id="SSF48179">
    <property type="entry name" value="6-phosphogluconate dehydrogenase C-terminal domain-like"/>
    <property type="match status" value="1"/>
</dbReference>
<evidence type="ECO:0000313" key="4">
    <source>
        <dbReference type="Proteomes" id="UP000188273"/>
    </source>
</evidence>
<dbReference type="GO" id="GO:0004665">
    <property type="term" value="F:prephenate dehydrogenase (NADP+) activity"/>
    <property type="evidence" value="ECO:0007669"/>
    <property type="project" value="InterPro"/>
</dbReference>
<name>A0A1Q2HNF9_9BACT</name>
<dbReference type="InterPro" id="IPR036291">
    <property type="entry name" value="NAD(P)-bd_dom_sf"/>
</dbReference>
<dbReference type="STRING" id="1940790.L21SP3_00543"/>
<dbReference type="InterPro" id="IPR003099">
    <property type="entry name" value="Prephen_DH"/>
</dbReference>
<dbReference type="Pfam" id="PF02153">
    <property type="entry name" value="PDH_N"/>
    <property type="match status" value="1"/>
</dbReference>
<dbReference type="GO" id="GO:0008977">
    <property type="term" value="F:prephenate dehydrogenase (NAD+) activity"/>
    <property type="evidence" value="ECO:0007669"/>
    <property type="project" value="InterPro"/>
</dbReference>
<evidence type="ECO:0000313" key="3">
    <source>
        <dbReference type="EMBL" id="AQQ08753.1"/>
    </source>
</evidence>
<dbReference type="InterPro" id="IPR046825">
    <property type="entry name" value="PDH_C"/>
</dbReference>
<proteinExistence type="predicted"/>
<sequence length="281" mass="30612">MPESLKKVSIIGAGLIGGAVGRTIKNRLKGCRVSFYDKSGANAAKAVKLGFADEYAGEVKDCIEGAELIIAAAPVGSFKSIFSKISQLTDQNSIVTDVGSTKVIVSEWAEEILGKGVFIGSHPIAGSEKSGIDNASDVRLESARCIITPCVSASEEKISFLSDFWQSLGMQTSIMTAARHDSIYAVLSHLPHAAAAAMVLSTPQEFIKYAGKGFRDTTRIAEGDSDIWTDIFMTNSENMLNCLDGIIEKLEKLKFFISNNYLSELREFFEEAREYRKKIDK</sequence>
<organism evidence="3 4">
    <name type="scientific">Sedimentisphaera cyanobacteriorum</name>
    <dbReference type="NCBI Taxonomy" id="1940790"/>
    <lineage>
        <taxon>Bacteria</taxon>
        <taxon>Pseudomonadati</taxon>
        <taxon>Planctomycetota</taxon>
        <taxon>Phycisphaerae</taxon>
        <taxon>Sedimentisphaerales</taxon>
        <taxon>Sedimentisphaeraceae</taxon>
        <taxon>Sedimentisphaera</taxon>
    </lineage>
</organism>
<protein>
    <submittedName>
        <fullName evidence="3">Arogenate dehydrogenase</fullName>
        <ecNumber evidence="3">1.3.1.43</ecNumber>
    </submittedName>
</protein>
<dbReference type="PROSITE" id="PS51176">
    <property type="entry name" value="PDH_ADH"/>
    <property type="match status" value="1"/>
</dbReference>